<protein>
    <recommendedName>
        <fullName evidence="3">Reverse transcriptase domain-containing protein</fullName>
    </recommendedName>
</protein>
<evidence type="ECO:0000256" key="1">
    <source>
        <dbReference type="SAM" id="Coils"/>
    </source>
</evidence>
<dbReference type="Proteomes" id="UP001152795">
    <property type="component" value="Unassembled WGS sequence"/>
</dbReference>
<name>A0A7D9E524_PARCT</name>
<dbReference type="Gene3D" id="3.10.10.10">
    <property type="entry name" value="HIV Type 1 Reverse Transcriptase, subunit A, domain 1"/>
    <property type="match status" value="1"/>
</dbReference>
<dbReference type="SUPFAM" id="SSF56672">
    <property type="entry name" value="DNA/RNA polymerases"/>
    <property type="match status" value="1"/>
</dbReference>
<feature type="domain" description="Reverse transcriptase" evidence="3">
    <location>
        <begin position="307"/>
        <end position="437"/>
    </location>
</feature>
<dbReference type="InterPro" id="IPR043128">
    <property type="entry name" value="Rev_trsase/Diguanyl_cyclase"/>
</dbReference>
<feature type="coiled-coil region" evidence="1">
    <location>
        <begin position="110"/>
        <end position="163"/>
    </location>
</feature>
<dbReference type="InterPro" id="IPR008042">
    <property type="entry name" value="Retrotrans_Pao"/>
</dbReference>
<gene>
    <name evidence="4" type="ORF">PACLA_8A029363</name>
</gene>
<accession>A0A7D9E524</accession>
<feature type="region of interest" description="Disordered" evidence="2">
    <location>
        <begin position="1"/>
        <end position="22"/>
    </location>
</feature>
<sequence length="674" mass="77929">MVETTDGSERTMAEVEASKTNEDISRMENSIKKEISKLKYYLEPADELIESKDYEEMAIVAQRTATICETLTDIILNAVELKIELNMTPRGVRQWRNDVKSSYSTLLEEREKIIEALRERDQEIKQYEEMKAIEAEKRQQERVERQQDEARARQEEIDELADYERLYSLDVLGIEDRKENDQDEVLLEFTENITRKADGRYEVNIPWIEGSKLRETNLEQSRRRLRNVEKRLSRDAELSKGYEEIVEEQLDTGIVEFAPEEPTGKRIFYMPHKPVIRQGATTTKIRMVFDASAKPKPLESSVNECMHTGPPLLPHLWDIMIRTRMCTNILLADIQKAFHQIGIKEEDRDAFRFLFNINGKDEHLRFTRVPFGAEASPFILGATLQHHYNQQPPCYEETVQSLRDNTYVDNLMTVSEDIEGLERFKVEATCILEDAKFPLHKWESNVEELDGEDTPNPSKILGHGWDKREDTLEVTVPEFPQSKPVTKKTVLSHLGSIYDPMGILSPTLATGKHIYREICEEKASWNEEVSPELKQKWFRWTGQLRNVKVPRSILKECRRTKGIHIHQFADASNLACSTATIALVEGKTGVIRGLLCSKSRISKRNLSIARLELVSGHMAANMVKNLETVLMDVERHDNLEAEDERETRDQRPTRDAAKRAKELVKIIAMDEEDN</sequence>
<feature type="region of interest" description="Disordered" evidence="2">
    <location>
        <begin position="637"/>
        <end position="658"/>
    </location>
</feature>
<dbReference type="InterPro" id="IPR043502">
    <property type="entry name" value="DNA/RNA_pol_sf"/>
</dbReference>
<dbReference type="AlphaFoldDB" id="A0A7D9E524"/>
<keyword evidence="1" id="KW-0175">Coiled coil</keyword>
<dbReference type="PANTHER" id="PTHR47331">
    <property type="entry name" value="PHD-TYPE DOMAIN-CONTAINING PROTEIN"/>
    <property type="match status" value="1"/>
</dbReference>
<reference evidence="4" key="1">
    <citation type="submission" date="2020-04" db="EMBL/GenBank/DDBJ databases">
        <authorList>
            <person name="Alioto T."/>
            <person name="Alioto T."/>
            <person name="Gomez Garrido J."/>
        </authorList>
    </citation>
    <scope>NUCLEOTIDE SEQUENCE</scope>
    <source>
        <strain evidence="4">A484AB</strain>
    </source>
</reference>
<evidence type="ECO:0000313" key="5">
    <source>
        <dbReference type="Proteomes" id="UP001152795"/>
    </source>
</evidence>
<evidence type="ECO:0000313" key="4">
    <source>
        <dbReference type="EMBL" id="CAB4000344.1"/>
    </source>
</evidence>
<organism evidence="4 5">
    <name type="scientific">Paramuricea clavata</name>
    <name type="common">Red gorgonian</name>
    <name type="synonym">Violescent sea-whip</name>
    <dbReference type="NCBI Taxonomy" id="317549"/>
    <lineage>
        <taxon>Eukaryota</taxon>
        <taxon>Metazoa</taxon>
        <taxon>Cnidaria</taxon>
        <taxon>Anthozoa</taxon>
        <taxon>Octocorallia</taxon>
        <taxon>Malacalcyonacea</taxon>
        <taxon>Plexauridae</taxon>
        <taxon>Paramuricea</taxon>
    </lineage>
</organism>
<dbReference type="EMBL" id="CACRXK020003814">
    <property type="protein sequence ID" value="CAB4000344.1"/>
    <property type="molecule type" value="Genomic_DNA"/>
</dbReference>
<dbReference type="Pfam" id="PF05380">
    <property type="entry name" value="Peptidase_A17"/>
    <property type="match status" value="1"/>
</dbReference>
<dbReference type="PANTHER" id="PTHR47331:SF1">
    <property type="entry name" value="GAG-LIKE PROTEIN"/>
    <property type="match status" value="1"/>
</dbReference>
<dbReference type="OrthoDB" id="7788680at2759"/>
<proteinExistence type="predicted"/>
<keyword evidence="5" id="KW-1185">Reference proteome</keyword>
<comment type="caution">
    <text evidence="4">The sequence shown here is derived from an EMBL/GenBank/DDBJ whole genome shotgun (WGS) entry which is preliminary data.</text>
</comment>
<evidence type="ECO:0000259" key="3">
    <source>
        <dbReference type="Pfam" id="PF00078"/>
    </source>
</evidence>
<dbReference type="Gene3D" id="3.30.70.270">
    <property type="match status" value="1"/>
</dbReference>
<evidence type="ECO:0000256" key="2">
    <source>
        <dbReference type="SAM" id="MobiDB-lite"/>
    </source>
</evidence>
<dbReference type="InterPro" id="IPR000477">
    <property type="entry name" value="RT_dom"/>
</dbReference>
<dbReference type="Pfam" id="PF00078">
    <property type="entry name" value="RVT_1"/>
    <property type="match status" value="1"/>
</dbReference>
<feature type="compositionally biased region" description="Basic and acidic residues" evidence="2">
    <location>
        <begin position="7"/>
        <end position="22"/>
    </location>
</feature>